<reference evidence="2 3" key="2">
    <citation type="submission" date="2007-09" db="EMBL/GenBank/DDBJ databases">
        <title>Draft genome sequence of Clostridium bolteae (ATCC BAA-613).</title>
        <authorList>
            <person name="Sudarsanam P."/>
            <person name="Ley R."/>
            <person name="Guruge J."/>
            <person name="Turnbaugh P.J."/>
            <person name="Mahowald M."/>
            <person name="Liep D."/>
            <person name="Gordon J."/>
        </authorList>
    </citation>
    <scope>NUCLEOTIDE SEQUENCE [LARGE SCALE GENOMIC DNA]</scope>
    <source>
        <strain evidence="3">ATCC BAA-613 / DSM 15670 / CCUG 46953 / JCM 12243 / WAL 16351</strain>
    </source>
</reference>
<dbReference type="Proteomes" id="UP000005396">
    <property type="component" value="Unassembled WGS sequence"/>
</dbReference>
<accession>A8RWU1</accession>
<name>A8RWU1_ENTBW</name>
<dbReference type="EMBL" id="ABCC02000037">
    <property type="protein sequence ID" value="EDP15007.1"/>
    <property type="molecule type" value="Genomic_DNA"/>
</dbReference>
<reference evidence="2 3" key="1">
    <citation type="submission" date="2007-08" db="EMBL/GenBank/DDBJ databases">
        <authorList>
            <person name="Fulton L."/>
            <person name="Clifton S."/>
            <person name="Fulton B."/>
            <person name="Xu J."/>
            <person name="Minx P."/>
            <person name="Pepin K.H."/>
            <person name="Johnson M."/>
            <person name="Thiruvilangam P."/>
            <person name="Bhonagiri V."/>
            <person name="Nash W.E."/>
            <person name="Mardis E.R."/>
            <person name="Wilson R.K."/>
        </authorList>
    </citation>
    <scope>NUCLEOTIDE SEQUENCE [LARGE SCALE GENOMIC DNA]</scope>
    <source>
        <strain evidence="3">ATCC BAA-613 / DSM 15670 / CCUG 46953 / JCM 12243 / WAL 16351</strain>
    </source>
</reference>
<dbReference type="AlphaFoldDB" id="A8RWU1"/>
<dbReference type="eggNOG" id="COG0631">
    <property type="taxonomic scope" value="Bacteria"/>
</dbReference>
<evidence type="ECO:0000313" key="2">
    <source>
        <dbReference type="EMBL" id="EDP15007.1"/>
    </source>
</evidence>
<dbReference type="HOGENOM" id="CLU_034545_4_1_9"/>
<protein>
    <recommendedName>
        <fullName evidence="1">PPM-type phosphatase domain-containing protein</fullName>
    </recommendedName>
</protein>
<dbReference type="Pfam" id="PF00481">
    <property type="entry name" value="PP2C"/>
    <property type="match status" value="1"/>
</dbReference>
<evidence type="ECO:0000313" key="3">
    <source>
        <dbReference type="Proteomes" id="UP000005396"/>
    </source>
</evidence>
<dbReference type="InterPro" id="IPR001932">
    <property type="entry name" value="PPM-type_phosphatase-like_dom"/>
</dbReference>
<proteinExistence type="predicted"/>
<sequence length="250" mass="27472">MTMEAYALTDIGRVRTMNQDYIYSSPEKVGSLPNLFLVADGMGGHRAGDYASRFAVENLVIYINRAGDGSPVMQLKKGIEAVNGMLYEESLKREELKGMGCTLVAGVVEDNILYVANVGDSRLYLIHGDSIRQVTRDHSYVEEMVAIGQMRRGSEDYNRRKNIITRALGIGREVEPDFFEVDLEGGDYILLCSDGLSNMLEDQSMYEIITGEGSLKEKAALLIEEANRQGGIDNIAVVLVSPSGREAGVC</sequence>
<dbReference type="PANTHER" id="PTHR47992">
    <property type="entry name" value="PROTEIN PHOSPHATASE"/>
    <property type="match status" value="1"/>
</dbReference>
<dbReference type="InterPro" id="IPR015655">
    <property type="entry name" value="PP2C"/>
</dbReference>
<dbReference type="PaxDb" id="411902-CLOBOL_04699"/>
<dbReference type="InterPro" id="IPR036457">
    <property type="entry name" value="PPM-type-like_dom_sf"/>
</dbReference>
<feature type="domain" description="PPM-type phosphatase" evidence="1">
    <location>
        <begin position="4"/>
        <end position="242"/>
    </location>
</feature>
<comment type="caution">
    <text evidence="2">The sequence shown here is derived from an EMBL/GenBank/DDBJ whole genome shotgun (WGS) entry which is preliminary data.</text>
</comment>
<organism evidence="2 3">
    <name type="scientific">Enterocloster bolteae (strain ATCC BAA-613 / DSM 15670 / CCUG 46953 / JCM 12243 / WAL 16351)</name>
    <name type="common">Clostridium bolteae</name>
    <dbReference type="NCBI Taxonomy" id="411902"/>
    <lineage>
        <taxon>Bacteria</taxon>
        <taxon>Bacillati</taxon>
        <taxon>Bacillota</taxon>
        <taxon>Clostridia</taxon>
        <taxon>Lachnospirales</taxon>
        <taxon>Lachnospiraceae</taxon>
        <taxon>Enterocloster</taxon>
    </lineage>
</organism>
<dbReference type="GO" id="GO:0004722">
    <property type="term" value="F:protein serine/threonine phosphatase activity"/>
    <property type="evidence" value="ECO:0007669"/>
    <property type="project" value="InterPro"/>
</dbReference>
<dbReference type="SUPFAM" id="SSF81606">
    <property type="entry name" value="PP2C-like"/>
    <property type="match status" value="1"/>
</dbReference>
<gene>
    <name evidence="2" type="ORF">CLOBOL_04699</name>
</gene>
<dbReference type="PROSITE" id="PS51746">
    <property type="entry name" value="PPM_2"/>
    <property type="match status" value="1"/>
</dbReference>
<dbReference type="CDD" id="cd00143">
    <property type="entry name" value="PP2Cc"/>
    <property type="match status" value="1"/>
</dbReference>
<dbReference type="SMART" id="SM00332">
    <property type="entry name" value="PP2Cc"/>
    <property type="match status" value="1"/>
</dbReference>
<evidence type="ECO:0000259" key="1">
    <source>
        <dbReference type="PROSITE" id="PS51746"/>
    </source>
</evidence>
<dbReference type="SMART" id="SM00331">
    <property type="entry name" value="PP2C_SIG"/>
    <property type="match status" value="1"/>
</dbReference>
<dbReference type="Gene3D" id="3.60.40.10">
    <property type="entry name" value="PPM-type phosphatase domain"/>
    <property type="match status" value="1"/>
</dbReference>
<dbReference type="NCBIfam" id="NF033484">
    <property type="entry name" value="Stp1_PP2C_phos"/>
    <property type="match status" value="1"/>
</dbReference>